<dbReference type="InterPro" id="IPR003691">
    <property type="entry name" value="FluC"/>
</dbReference>
<feature type="transmembrane region" description="Helical" evidence="8">
    <location>
        <begin position="97"/>
        <end position="121"/>
    </location>
</feature>
<evidence type="ECO:0000256" key="1">
    <source>
        <dbReference type="ARBA" id="ARBA00004651"/>
    </source>
</evidence>
<keyword evidence="3 8" id="KW-0812">Transmembrane</keyword>
<dbReference type="GO" id="GO:0005886">
    <property type="term" value="C:plasma membrane"/>
    <property type="evidence" value="ECO:0007669"/>
    <property type="project" value="UniProtKB-SubCell"/>
</dbReference>
<protein>
    <recommendedName>
        <fullName evidence="10">Fluoride ion transporter CrcB</fullName>
    </recommendedName>
</protein>
<proteinExistence type="inferred from homology"/>
<feature type="transmembrane region" description="Helical" evidence="8">
    <location>
        <begin position="33"/>
        <end position="55"/>
    </location>
</feature>
<dbReference type="NCBIfam" id="TIGR00494">
    <property type="entry name" value="crcB"/>
    <property type="match status" value="1"/>
</dbReference>
<evidence type="ECO:0000256" key="2">
    <source>
        <dbReference type="ARBA" id="ARBA00022475"/>
    </source>
</evidence>
<dbReference type="Pfam" id="PF02537">
    <property type="entry name" value="CRCB"/>
    <property type="match status" value="1"/>
</dbReference>
<evidence type="ECO:0000256" key="5">
    <source>
        <dbReference type="ARBA" id="ARBA00023136"/>
    </source>
</evidence>
<reference evidence="9" key="1">
    <citation type="submission" date="2018-05" db="EMBL/GenBank/DDBJ databases">
        <authorList>
            <person name="Lanie J.A."/>
            <person name="Ng W.-L."/>
            <person name="Kazmierczak K.M."/>
            <person name="Andrzejewski T.M."/>
            <person name="Davidsen T.M."/>
            <person name="Wayne K.J."/>
            <person name="Tettelin H."/>
            <person name="Glass J.I."/>
            <person name="Rusch D."/>
            <person name="Podicherti R."/>
            <person name="Tsui H.-C.T."/>
            <person name="Winkler M.E."/>
        </authorList>
    </citation>
    <scope>NUCLEOTIDE SEQUENCE</scope>
</reference>
<evidence type="ECO:0000256" key="7">
    <source>
        <dbReference type="ARBA" id="ARBA00035585"/>
    </source>
</evidence>
<feature type="transmembrane region" description="Helical" evidence="8">
    <location>
        <begin position="67"/>
        <end position="85"/>
    </location>
</feature>
<keyword evidence="4 8" id="KW-1133">Transmembrane helix</keyword>
<comment type="similarity">
    <text evidence="6">Belongs to the fluoride channel Fluc/FEX (TC 1.A.43) family.</text>
</comment>
<evidence type="ECO:0000256" key="6">
    <source>
        <dbReference type="ARBA" id="ARBA00035120"/>
    </source>
</evidence>
<gene>
    <name evidence="9" type="ORF">METZ01_LOCUS508624</name>
</gene>
<comment type="subcellular location">
    <subcellularLocation>
        <location evidence="1">Cell membrane</location>
        <topology evidence="1">Multi-pass membrane protein</topology>
    </subcellularLocation>
</comment>
<dbReference type="EMBL" id="UINC01225619">
    <property type="protein sequence ID" value="SVE55770.1"/>
    <property type="molecule type" value="Genomic_DNA"/>
</dbReference>
<evidence type="ECO:0000256" key="4">
    <source>
        <dbReference type="ARBA" id="ARBA00022989"/>
    </source>
</evidence>
<evidence type="ECO:0008006" key="10">
    <source>
        <dbReference type="Google" id="ProtNLM"/>
    </source>
</evidence>
<evidence type="ECO:0000256" key="8">
    <source>
        <dbReference type="SAM" id="Phobius"/>
    </source>
</evidence>
<accession>A0A383EHE6</accession>
<dbReference type="GO" id="GO:1903425">
    <property type="term" value="F:fluoride transmembrane transporter activity"/>
    <property type="evidence" value="ECO:0007669"/>
    <property type="project" value="TreeGrafter"/>
</dbReference>
<name>A0A383EHE6_9ZZZZ</name>
<organism evidence="9">
    <name type="scientific">marine metagenome</name>
    <dbReference type="NCBI Taxonomy" id="408172"/>
    <lineage>
        <taxon>unclassified sequences</taxon>
        <taxon>metagenomes</taxon>
        <taxon>ecological metagenomes</taxon>
    </lineage>
</organism>
<dbReference type="HAMAP" id="MF_00454">
    <property type="entry name" value="FluC"/>
    <property type="match status" value="1"/>
</dbReference>
<dbReference type="PANTHER" id="PTHR28259:SF1">
    <property type="entry name" value="FLUORIDE EXPORT PROTEIN 1-RELATED"/>
    <property type="match status" value="1"/>
</dbReference>
<keyword evidence="2" id="KW-1003">Cell membrane</keyword>
<dbReference type="PANTHER" id="PTHR28259">
    <property type="entry name" value="FLUORIDE EXPORT PROTEIN 1-RELATED"/>
    <property type="match status" value="1"/>
</dbReference>
<dbReference type="AlphaFoldDB" id="A0A383EHE6"/>
<evidence type="ECO:0000256" key="3">
    <source>
        <dbReference type="ARBA" id="ARBA00022692"/>
    </source>
</evidence>
<sequence>MLQVLLIGCGGFIGTIARYGVARMAYRLLGASFPYGTLTVNILGCLLIGFVFIAAEERDMIARSTRLFLTIGILGGFTTFSSFGYETLTLLRLGNIFPAALYVFASVVTGLAAVWLGGVLARVI</sequence>
<comment type="catalytic activity">
    <reaction evidence="7">
        <text>fluoride(in) = fluoride(out)</text>
        <dbReference type="Rhea" id="RHEA:76159"/>
        <dbReference type="ChEBI" id="CHEBI:17051"/>
    </reaction>
    <physiologicalReaction direction="left-to-right" evidence="7">
        <dbReference type="Rhea" id="RHEA:76160"/>
    </physiologicalReaction>
</comment>
<evidence type="ECO:0000313" key="9">
    <source>
        <dbReference type="EMBL" id="SVE55770.1"/>
    </source>
</evidence>
<keyword evidence="5 8" id="KW-0472">Membrane</keyword>